<evidence type="ECO:0000313" key="3">
    <source>
        <dbReference type="Proteomes" id="UP000251960"/>
    </source>
</evidence>
<gene>
    <name evidence="2" type="ORF">Zm00014a_012980</name>
</gene>
<proteinExistence type="predicted"/>
<accession>A0A3L6E066</accession>
<dbReference type="ExpressionAtlas" id="A0A3L6E066">
    <property type="expression patterns" value="baseline and differential"/>
</dbReference>
<name>A0A3L6E066_MAIZE</name>
<dbReference type="Proteomes" id="UP000251960">
    <property type="component" value="Chromosome 7"/>
</dbReference>
<feature type="region of interest" description="Disordered" evidence="1">
    <location>
        <begin position="89"/>
        <end position="114"/>
    </location>
</feature>
<reference evidence="2 3" key="1">
    <citation type="journal article" date="2018" name="Nat. Genet.">
        <title>Extensive intraspecific gene order and gene structural variations between Mo17 and other maize genomes.</title>
        <authorList>
            <person name="Sun S."/>
            <person name="Zhou Y."/>
            <person name="Chen J."/>
            <person name="Shi J."/>
            <person name="Zhao H."/>
            <person name="Zhao H."/>
            <person name="Song W."/>
            <person name="Zhang M."/>
            <person name="Cui Y."/>
            <person name="Dong X."/>
            <person name="Liu H."/>
            <person name="Ma X."/>
            <person name="Jiao Y."/>
            <person name="Wang B."/>
            <person name="Wei X."/>
            <person name="Stein J.C."/>
            <person name="Glaubitz J.C."/>
            <person name="Lu F."/>
            <person name="Yu G."/>
            <person name="Liang C."/>
            <person name="Fengler K."/>
            <person name="Li B."/>
            <person name="Rafalski A."/>
            <person name="Schnable P.S."/>
            <person name="Ware D.H."/>
            <person name="Buckler E.S."/>
            <person name="Lai J."/>
        </authorList>
    </citation>
    <scope>NUCLEOTIDE SEQUENCE [LARGE SCALE GENOMIC DNA]</scope>
    <source>
        <strain evidence="3">cv. Missouri 17</strain>
        <tissue evidence="2">Seedling</tissue>
    </source>
</reference>
<protein>
    <submittedName>
        <fullName evidence="2">Uncharacterized protein</fullName>
    </submittedName>
</protein>
<sequence>MSLLHTQQQFQQQQHVVKEESGSMIVFGRDQQSCSSWDSGCAHSQQQPQYGNGHGKELGFDGYLFGYNNGGSRMKHDNCRLISSCRCSPASPSAGVGGVQLQGDQAAAHEHSRR</sequence>
<evidence type="ECO:0000313" key="2">
    <source>
        <dbReference type="EMBL" id="PWZ14242.1"/>
    </source>
</evidence>
<organism evidence="2 3">
    <name type="scientific">Zea mays</name>
    <name type="common">Maize</name>
    <dbReference type="NCBI Taxonomy" id="4577"/>
    <lineage>
        <taxon>Eukaryota</taxon>
        <taxon>Viridiplantae</taxon>
        <taxon>Streptophyta</taxon>
        <taxon>Embryophyta</taxon>
        <taxon>Tracheophyta</taxon>
        <taxon>Spermatophyta</taxon>
        <taxon>Magnoliopsida</taxon>
        <taxon>Liliopsida</taxon>
        <taxon>Poales</taxon>
        <taxon>Poaceae</taxon>
        <taxon>PACMAD clade</taxon>
        <taxon>Panicoideae</taxon>
        <taxon>Andropogonodae</taxon>
        <taxon>Andropogoneae</taxon>
        <taxon>Tripsacinae</taxon>
        <taxon>Zea</taxon>
    </lineage>
</organism>
<comment type="caution">
    <text evidence="2">The sequence shown here is derived from an EMBL/GenBank/DDBJ whole genome shotgun (WGS) entry which is preliminary data.</text>
</comment>
<dbReference type="AlphaFoldDB" id="A0A3L6E066"/>
<evidence type="ECO:0000256" key="1">
    <source>
        <dbReference type="SAM" id="MobiDB-lite"/>
    </source>
</evidence>
<dbReference type="EMBL" id="NCVQ01000008">
    <property type="protein sequence ID" value="PWZ14242.1"/>
    <property type="molecule type" value="Genomic_DNA"/>
</dbReference>